<accession>A0A4V4NFS5</accession>
<proteinExistence type="predicted"/>
<feature type="region of interest" description="Disordered" evidence="1">
    <location>
        <begin position="1"/>
        <end position="69"/>
    </location>
</feature>
<feature type="compositionally biased region" description="Basic and acidic residues" evidence="1">
    <location>
        <begin position="10"/>
        <end position="43"/>
    </location>
</feature>
<evidence type="ECO:0000256" key="1">
    <source>
        <dbReference type="SAM" id="MobiDB-lite"/>
    </source>
</evidence>
<protein>
    <submittedName>
        <fullName evidence="2">Uncharacterized protein</fullName>
    </submittedName>
</protein>
<comment type="caution">
    <text evidence="2">The sequence shown here is derived from an EMBL/GenBank/DDBJ whole genome shotgun (WGS) entry which is preliminary data.</text>
</comment>
<keyword evidence="3" id="KW-1185">Reference proteome</keyword>
<feature type="non-terminal residue" evidence="2">
    <location>
        <position position="69"/>
    </location>
</feature>
<reference evidence="2 3" key="1">
    <citation type="journal article" date="2019" name="Front. Genet.">
        <title>Whole-Genome Sequencing of the Opportunistic Yeast Pathogen Candida inconspicua Uncovers Its Hybrid Origin.</title>
        <authorList>
            <person name="Mixao V."/>
            <person name="Hansen A.P."/>
            <person name="Saus E."/>
            <person name="Boekhout T."/>
            <person name="Lass-Florl C."/>
            <person name="Gabaldon T."/>
        </authorList>
    </citation>
    <scope>NUCLEOTIDE SEQUENCE [LARGE SCALE GENOMIC DNA]</scope>
    <source>
        <strain evidence="2 3">CBS 180</strain>
    </source>
</reference>
<dbReference type="AlphaFoldDB" id="A0A4V4NFS5"/>
<gene>
    <name evidence="2" type="ORF">CANINC_002250</name>
</gene>
<evidence type="ECO:0000313" key="2">
    <source>
        <dbReference type="EMBL" id="TID28866.1"/>
    </source>
</evidence>
<evidence type="ECO:0000313" key="3">
    <source>
        <dbReference type="Proteomes" id="UP000307173"/>
    </source>
</evidence>
<name>A0A4V4NFS5_9ASCO</name>
<dbReference type="Proteomes" id="UP000307173">
    <property type="component" value="Unassembled WGS sequence"/>
</dbReference>
<dbReference type="EMBL" id="SELW01000365">
    <property type="protein sequence ID" value="TID28866.1"/>
    <property type="molecule type" value="Genomic_DNA"/>
</dbReference>
<organism evidence="2 3">
    <name type="scientific">Pichia inconspicua</name>
    <dbReference type="NCBI Taxonomy" id="52247"/>
    <lineage>
        <taxon>Eukaryota</taxon>
        <taxon>Fungi</taxon>
        <taxon>Dikarya</taxon>
        <taxon>Ascomycota</taxon>
        <taxon>Saccharomycotina</taxon>
        <taxon>Pichiomycetes</taxon>
        <taxon>Pichiales</taxon>
        <taxon>Pichiaceae</taxon>
        <taxon>Pichia</taxon>
    </lineage>
</organism>
<dbReference type="OrthoDB" id="28901at2759"/>
<feature type="compositionally biased region" description="Basic and acidic residues" evidence="1">
    <location>
        <begin position="52"/>
        <end position="69"/>
    </location>
</feature>
<sequence length="69" mass="7874">NDDNDNNDIEFIKHEETDLPTSEDKIKPEVIEDVDLPLKKEKIDEDDDDVESSIKEGNNDTSLKNEEGT</sequence>
<feature type="non-terminal residue" evidence="2">
    <location>
        <position position="1"/>
    </location>
</feature>